<sequence>MNKNFFLLTMIILFAGCSPTDKNLSNQNKEIETQKKIEVSKPKIEESIPAKPEAVDQALATFAFQETPDGHLTNNCIWTDDPNAQDKQYWSILPSSMLNGKAKFTIDDLTPSKVKVGQPIKNCNEAYKNDTANYAYAINKSGDLVNAVALKLDRMTQNADHTYTIDLNKNSHPEKIYVCYNMESLDVFFIDSTSQNPYLEHINVQLSYDIDGEIDPEISCGKVFYQKSGIIAKEDPKTGEFHYTAQ</sequence>
<accession>A0A8X8KG95</accession>
<evidence type="ECO:0008006" key="3">
    <source>
        <dbReference type="Google" id="ProtNLM"/>
    </source>
</evidence>
<dbReference type="EMBL" id="JAHWXT010000005">
    <property type="protein sequence ID" value="MCF0265856.1"/>
    <property type="molecule type" value="Genomic_DNA"/>
</dbReference>
<dbReference type="PROSITE" id="PS51257">
    <property type="entry name" value="PROKAR_LIPOPROTEIN"/>
    <property type="match status" value="1"/>
</dbReference>
<organism evidence="1 2">
    <name type="scientific">Acinetobacter guillouiae</name>
    <name type="common">Acinetobacter genomosp. 11</name>
    <dbReference type="NCBI Taxonomy" id="106649"/>
    <lineage>
        <taxon>Bacteria</taxon>
        <taxon>Pseudomonadati</taxon>
        <taxon>Pseudomonadota</taxon>
        <taxon>Gammaproteobacteria</taxon>
        <taxon>Moraxellales</taxon>
        <taxon>Moraxellaceae</taxon>
        <taxon>Acinetobacter</taxon>
    </lineage>
</organism>
<dbReference type="Proteomes" id="UP000887320">
    <property type="component" value="Unassembled WGS sequence"/>
</dbReference>
<dbReference type="RefSeq" id="WP_234623866.1">
    <property type="nucleotide sequence ID" value="NZ_JAHWXT010000005.1"/>
</dbReference>
<reference evidence="1" key="1">
    <citation type="submission" date="2021-07" db="EMBL/GenBank/DDBJ databases">
        <authorList>
            <person name="Fernandez M."/>
            <person name="Pereira P."/>
            <person name="Torres Tejerizo G.A."/>
            <person name="Gonzalez P."/>
            <person name="Agostini E."/>
        </authorList>
    </citation>
    <scope>NUCLEOTIDE SEQUENCE</scope>
    <source>
        <strain evidence="1">SFC 500-1A</strain>
    </source>
</reference>
<evidence type="ECO:0000313" key="2">
    <source>
        <dbReference type="Proteomes" id="UP000887320"/>
    </source>
</evidence>
<dbReference type="AlphaFoldDB" id="A0A8X8KG95"/>
<name>A0A8X8KG95_ACIGI</name>
<protein>
    <recommendedName>
        <fullName evidence="3">Lipoprotein</fullName>
    </recommendedName>
</protein>
<comment type="caution">
    <text evidence="1">The sequence shown here is derived from an EMBL/GenBank/DDBJ whole genome shotgun (WGS) entry which is preliminary data.</text>
</comment>
<gene>
    <name evidence="1" type="ORF">KW868_15530</name>
</gene>
<evidence type="ECO:0000313" key="1">
    <source>
        <dbReference type="EMBL" id="MCF0265856.1"/>
    </source>
</evidence>
<proteinExistence type="predicted"/>